<evidence type="ECO:0000313" key="2">
    <source>
        <dbReference type="Proteomes" id="UP000256845"/>
    </source>
</evidence>
<accession>A0A3D9H2E2</accession>
<gene>
    <name evidence="1" type="ORF">DFP90_1452</name>
</gene>
<name>A0A3D9H2E2_9PROT</name>
<reference evidence="1 2" key="1">
    <citation type="submission" date="2018-07" db="EMBL/GenBank/DDBJ databases">
        <title>Genomic Encyclopedia of Type Strains, Phase III (KMG-III): the genomes of soil and plant-associated and newly described type strains.</title>
        <authorList>
            <person name="Whitman W."/>
        </authorList>
    </citation>
    <scope>NUCLEOTIDE SEQUENCE [LARGE SCALE GENOMIC DNA]</scope>
    <source>
        <strain evidence="1 2">CECT 8488</strain>
    </source>
</reference>
<keyword evidence="2" id="KW-1185">Reference proteome</keyword>
<dbReference type="AlphaFoldDB" id="A0A3D9H2E2"/>
<proteinExistence type="predicted"/>
<evidence type="ECO:0000313" key="1">
    <source>
        <dbReference type="EMBL" id="RED43066.1"/>
    </source>
</evidence>
<sequence>MFQTQYPATAAPFSRSLLKLDVKCSQTGICEIPVGTGLTRNRRPTCIHENIAPLIVLCFADLHYLHCAVCIGTGTVETNGKQRRDDGVMCYGSGNLVRLTTSHPTAPGKSYNSKSTRPRNRSVNTWFEPFWNIHNQSSGSINTASFADHRLCTNNLPTFLAQHSEGTSVVQVPGGDTDMG</sequence>
<protein>
    <submittedName>
        <fullName evidence="1">Uncharacterized protein</fullName>
    </submittedName>
</protein>
<dbReference type="EMBL" id="QRDW01000045">
    <property type="protein sequence ID" value="RED43066.1"/>
    <property type="molecule type" value="Genomic_DNA"/>
</dbReference>
<organism evidence="1 2">
    <name type="scientific">Aestuariispira insulae</name>
    <dbReference type="NCBI Taxonomy" id="1461337"/>
    <lineage>
        <taxon>Bacteria</taxon>
        <taxon>Pseudomonadati</taxon>
        <taxon>Pseudomonadota</taxon>
        <taxon>Alphaproteobacteria</taxon>
        <taxon>Rhodospirillales</taxon>
        <taxon>Kiloniellaceae</taxon>
        <taxon>Aestuariispira</taxon>
    </lineage>
</organism>
<comment type="caution">
    <text evidence="1">The sequence shown here is derived from an EMBL/GenBank/DDBJ whole genome shotgun (WGS) entry which is preliminary data.</text>
</comment>
<dbReference type="Proteomes" id="UP000256845">
    <property type="component" value="Unassembled WGS sequence"/>
</dbReference>